<accession>A0ABU0U8H5</accession>
<dbReference type="Pfam" id="PF02525">
    <property type="entry name" value="Flavodoxin_2"/>
    <property type="match status" value="1"/>
</dbReference>
<feature type="domain" description="Flavodoxin-like fold" evidence="2">
    <location>
        <begin position="3"/>
        <end position="168"/>
    </location>
</feature>
<dbReference type="PANTHER" id="PTHR47307:SF1">
    <property type="entry name" value="GLUTATHIONE-REGULATED POTASSIUM-EFFLUX SYSTEM ANCILLARY PROTEIN KEFG"/>
    <property type="match status" value="1"/>
</dbReference>
<gene>
    <name evidence="3" type="ORF">QE382_003237</name>
</gene>
<keyword evidence="4" id="KW-1185">Reference proteome</keyword>
<evidence type="ECO:0000259" key="2">
    <source>
        <dbReference type="Pfam" id="PF02525"/>
    </source>
</evidence>
<dbReference type="Gene3D" id="3.40.50.360">
    <property type="match status" value="1"/>
</dbReference>
<dbReference type="InterPro" id="IPR003680">
    <property type="entry name" value="Flavodoxin_fold"/>
</dbReference>
<dbReference type="PANTHER" id="PTHR47307">
    <property type="entry name" value="GLUTATHIONE-REGULATED POTASSIUM-EFFLUX SYSTEM ANCILLARY PROTEIN KEFG"/>
    <property type="match status" value="1"/>
</dbReference>
<protein>
    <submittedName>
        <fullName evidence="3">NADPH-quinone reductase</fullName>
    </submittedName>
</protein>
<dbReference type="InterPro" id="IPR029039">
    <property type="entry name" value="Flavoprotein-like_sf"/>
</dbReference>
<keyword evidence="1" id="KW-0560">Oxidoreductase</keyword>
<evidence type="ECO:0000256" key="1">
    <source>
        <dbReference type="ARBA" id="ARBA00023002"/>
    </source>
</evidence>
<evidence type="ECO:0000313" key="3">
    <source>
        <dbReference type="EMBL" id="MDQ1151253.1"/>
    </source>
</evidence>
<dbReference type="Proteomes" id="UP001244640">
    <property type="component" value="Unassembled WGS sequence"/>
</dbReference>
<sequence>MSLVILAHPNYDKSFANKTIIDELKSNNMNIEIRNIYELYPDYDIDVKEEQKALLRHRNIIFQYPFYWYNMPAILKHWFDRVFEYQFAYGSKGDKLKDKNFIPSFTVGSSERSYTALGFQHFRVYEFCKHLEQTAYHTQMNYIEPIYFHGTSLAAGYTEEEIRVNARLHAKKLIQTLIELER</sequence>
<name>A0ABU0U8H5_9SPHI</name>
<dbReference type="SUPFAM" id="SSF52218">
    <property type="entry name" value="Flavoproteins"/>
    <property type="match status" value="1"/>
</dbReference>
<comment type="caution">
    <text evidence="3">The sequence shown here is derived from an EMBL/GenBank/DDBJ whole genome shotgun (WGS) entry which is preliminary data.</text>
</comment>
<proteinExistence type="predicted"/>
<dbReference type="EMBL" id="JAUTBA010000001">
    <property type="protein sequence ID" value="MDQ1151253.1"/>
    <property type="molecule type" value="Genomic_DNA"/>
</dbReference>
<dbReference type="RefSeq" id="WP_307186762.1">
    <property type="nucleotide sequence ID" value="NZ_JAUTBA010000001.1"/>
</dbReference>
<dbReference type="InterPro" id="IPR046980">
    <property type="entry name" value="KefG/KefF"/>
</dbReference>
<organism evidence="3 4">
    <name type="scientific">Sphingobacterium zeae</name>
    <dbReference type="NCBI Taxonomy" id="1776859"/>
    <lineage>
        <taxon>Bacteria</taxon>
        <taxon>Pseudomonadati</taxon>
        <taxon>Bacteroidota</taxon>
        <taxon>Sphingobacteriia</taxon>
        <taxon>Sphingobacteriales</taxon>
        <taxon>Sphingobacteriaceae</taxon>
        <taxon>Sphingobacterium</taxon>
    </lineage>
</organism>
<evidence type="ECO:0000313" key="4">
    <source>
        <dbReference type="Proteomes" id="UP001244640"/>
    </source>
</evidence>
<reference evidence="3 4" key="1">
    <citation type="submission" date="2023-07" db="EMBL/GenBank/DDBJ databases">
        <title>Functional and genomic diversity of the sorghum phyllosphere microbiome.</title>
        <authorList>
            <person name="Shade A."/>
        </authorList>
    </citation>
    <scope>NUCLEOTIDE SEQUENCE [LARGE SCALE GENOMIC DNA]</scope>
    <source>
        <strain evidence="3 4">SORGH_AS_0892</strain>
    </source>
</reference>